<dbReference type="GO" id="GO:0032968">
    <property type="term" value="P:positive regulation of transcription elongation by RNA polymerase II"/>
    <property type="evidence" value="ECO:0007669"/>
    <property type="project" value="InterPro"/>
</dbReference>
<dbReference type="GO" id="GO:0006367">
    <property type="term" value="P:transcription initiation at RNA polymerase II promoter"/>
    <property type="evidence" value="ECO:0007669"/>
    <property type="project" value="InterPro"/>
</dbReference>
<comment type="similarity">
    <text evidence="2">Belongs to the TFIIF alpha subunit family.</text>
</comment>
<evidence type="ECO:0000256" key="3">
    <source>
        <dbReference type="ARBA" id="ARBA00023015"/>
    </source>
</evidence>
<feature type="region of interest" description="Disordered" evidence="7">
    <location>
        <begin position="88"/>
        <end position="181"/>
    </location>
</feature>
<dbReference type="GO" id="GO:0016251">
    <property type="term" value="F:RNA polymerase II general transcription initiation factor activity"/>
    <property type="evidence" value="ECO:0007669"/>
    <property type="project" value="TreeGrafter"/>
</dbReference>
<keyword evidence="8" id="KW-0648">Protein biosynthesis</keyword>
<keyword evidence="9" id="KW-1185">Reference proteome</keyword>
<dbReference type="PANTHER" id="PTHR13011">
    <property type="entry name" value="TFIIF-ALPHA"/>
    <property type="match status" value="1"/>
</dbReference>
<dbReference type="GO" id="GO:0003743">
    <property type="term" value="F:translation initiation factor activity"/>
    <property type="evidence" value="ECO:0007669"/>
    <property type="project" value="UniProtKB-KW"/>
</dbReference>
<dbReference type="GO" id="GO:0003677">
    <property type="term" value="F:DNA binding"/>
    <property type="evidence" value="ECO:0007669"/>
    <property type="project" value="UniProtKB-KW"/>
</dbReference>
<evidence type="ECO:0000256" key="2">
    <source>
        <dbReference type="ARBA" id="ARBA00005249"/>
    </source>
</evidence>
<evidence type="ECO:0000256" key="4">
    <source>
        <dbReference type="ARBA" id="ARBA00023125"/>
    </source>
</evidence>
<dbReference type="InterPro" id="IPR008851">
    <property type="entry name" value="TFIIF-alpha"/>
</dbReference>
<feature type="compositionally biased region" description="Low complexity" evidence="7">
    <location>
        <begin position="758"/>
        <end position="779"/>
    </location>
</feature>
<feature type="compositionally biased region" description="Acidic residues" evidence="7">
    <location>
        <begin position="500"/>
        <end position="514"/>
    </location>
</feature>
<feature type="compositionally biased region" description="Low complexity" evidence="7">
    <location>
        <begin position="706"/>
        <end position="717"/>
    </location>
</feature>
<reference evidence="8 9" key="1">
    <citation type="submission" date="2018-03" db="EMBL/GenBank/DDBJ databases">
        <authorList>
            <person name="Guldener U."/>
        </authorList>
    </citation>
    <scope>NUCLEOTIDE SEQUENCE [LARGE SCALE GENOMIC DNA]</scope>
    <source>
        <strain evidence="8 9">DAOM196992</strain>
    </source>
</reference>
<dbReference type="AlphaFoldDB" id="A0A5C3FB64"/>
<dbReference type="GO" id="GO:0001096">
    <property type="term" value="F:TFIIF-class transcription factor complex binding"/>
    <property type="evidence" value="ECO:0007669"/>
    <property type="project" value="TreeGrafter"/>
</dbReference>
<comment type="subcellular location">
    <subcellularLocation>
        <location evidence="1">Nucleus</location>
    </subcellularLocation>
</comment>
<keyword evidence="8" id="KW-0396">Initiation factor</keyword>
<feature type="compositionally biased region" description="Basic and acidic residues" evidence="7">
    <location>
        <begin position="577"/>
        <end position="590"/>
    </location>
</feature>
<keyword evidence="3" id="KW-0805">Transcription regulation</keyword>
<feature type="compositionally biased region" description="Low complexity" evidence="7">
    <location>
        <begin position="632"/>
        <end position="642"/>
    </location>
</feature>
<feature type="compositionally biased region" description="Basic residues" evidence="7">
    <location>
        <begin position="102"/>
        <end position="114"/>
    </location>
</feature>
<keyword evidence="5" id="KW-0804">Transcription</keyword>
<organism evidence="8 9">
    <name type="scientific">Pseudozyma flocculosa</name>
    <dbReference type="NCBI Taxonomy" id="84751"/>
    <lineage>
        <taxon>Eukaryota</taxon>
        <taxon>Fungi</taxon>
        <taxon>Dikarya</taxon>
        <taxon>Basidiomycota</taxon>
        <taxon>Ustilaginomycotina</taxon>
        <taxon>Ustilaginomycetes</taxon>
        <taxon>Ustilaginales</taxon>
        <taxon>Ustilaginaceae</taxon>
        <taxon>Pseudozyma</taxon>
    </lineage>
</organism>
<feature type="compositionally biased region" description="Low complexity" evidence="7">
    <location>
        <begin position="277"/>
        <end position="295"/>
    </location>
</feature>
<sequence length="855" mass="90850">MPPVKSEPGAAGGVKSEHSNGVASGSHRNRNGTSNAVAAAATATARKQEAKRDLPPPPPTTYRDIPLFSTDAGPWLTHLMKFAHHTRVDPADTSQFVPPLKLNRKNPPRPKLPRPKPGDPVTDKYGRPMLAKDGQPLTWPAPGEDLARIEEVIRKEDKPKAPGADQSLIAPGSAARPPKGKLFQKKVKEVHKAADSTRRTMKQEYFPWVLEDFETSEEWESTRNPVPTGAKALEGWIDELKAKGQLQQPGSSEARDGDVSMASAGPSSAVKDEGEAAKASAAGPSSSSASASSHAPWIGKLEGDSDENATSHHVLFVFDERDAGGFKVVPVTRMYKFLQKPKHSTMSNEEVEAEYQKYQKTKEMDRWAMRKARGDGGPTSASAVKSEGGGSGGGWGDWPGVGRLALPSGGSSSGGGRRRNLMAVHGGALLNDDDDEGGGSRRRKREDDGGTYGELDYEEEFADDEEKMDEGDPYAEDEETRELEERLKREMARANKIGDDAADSDVEGEGSAAEDDNKMLTGSGEQMRKLVRALARKDGNEVYDRDEEERNPYASDDSDDDDDETYVANPEKALQIAREEREKREREAAKNNKLAKSGTATATPGTPSGSQTPTGRAEKRPQAAASPPPPSSSQQQQQQQQQGLKLSQQRAGAGHASLAQRATSPSRTMSLKGSKPSSRSSSPNPARATSPPTRAESPAVGGGDGNANDAAPASSAGVKRKTEAQPGTPVGSAGSGRSDKPDAKRIKTSSGAAGGSRAGTPSGSPRPSRPGSRAGSPGAAAGGTSSGPRVPANAVEAEIIQLVREGKIANTSELVHHFRKRLKTEPQIKELLSAAVRKVAVMDKATNKLKLKDGF</sequence>
<feature type="compositionally biased region" description="Low complexity" evidence="7">
    <location>
        <begin position="676"/>
        <end position="699"/>
    </location>
</feature>
<evidence type="ECO:0000256" key="7">
    <source>
        <dbReference type="SAM" id="MobiDB-lite"/>
    </source>
</evidence>
<feature type="region of interest" description="Disordered" evidence="7">
    <location>
        <begin position="371"/>
        <end position="792"/>
    </location>
</feature>
<keyword evidence="4" id="KW-0238">DNA-binding</keyword>
<dbReference type="PANTHER" id="PTHR13011:SF0">
    <property type="entry name" value="GENERAL TRANSCRIPTION FACTOR IIF SUBUNIT 1"/>
    <property type="match status" value="1"/>
</dbReference>
<feature type="compositionally biased region" description="Polar residues" evidence="7">
    <location>
        <begin position="660"/>
        <end position="671"/>
    </location>
</feature>
<feature type="compositionally biased region" description="Acidic residues" evidence="7">
    <location>
        <begin position="556"/>
        <end position="565"/>
    </location>
</feature>
<dbReference type="SUPFAM" id="SSF50916">
    <property type="entry name" value="Rap30/74 interaction domains"/>
    <property type="match status" value="2"/>
</dbReference>
<dbReference type="GO" id="GO:0005674">
    <property type="term" value="C:transcription factor TFIIF complex"/>
    <property type="evidence" value="ECO:0007669"/>
    <property type="project" value="TreeGrafter"/>
</dbReference>
<evidence type="ECO:0000256" key="1">
    <source>
        <dbReference type="ARBA" id="ARBA00004123"/>
    </source>
</evidence>
<feature type="region of interest" description="Disordered" evidence="7">
    <location>
        <begin position="1"/>
        <end position="69"/>
    </location>
</feature>
<feature type="compositionally biased region" description="Basic and acidic residues" evidence="7">
    <location>
        <begin position="145"/>
        <end position="160"/>
    </location>
</feature>
<feature type="compositionally biased region" description="Basic and acidic residues" evidence="7">
    <location>
        <begin position="535"/>
        <end position="551"/>
    </location>
</feature>
<dbReference type="InterPro" id="IPR011039">
    <property type="entry name" value="TFIIF_interaction"/>
</dbReference>
<keyword evidence="6" id="KW-0539">Nucleus</keyword>
<protein>
    <submittedName>
        <fullName evidence="8">Related to TFG1 - TFIIF subunit (Transcription initiation factor), 105 kD</fullName>
    </submittedName>
</protein>
<feature type="compositionally biased region" description="Basic and acidic residues" evidence="7">
    <location>
        <begin position="483"/>
        <end position="499"/>
    </location>
</feature>
<feature type="compositionally biased region" description="Gly residues" evidence="7">
    <location>
        <begin position="387"/>
        <end position="399"/>
    </location>
</feature>
<name>A0A5C3FB64_9BASI</name>
<accession>A0A5C3FB64</accession>
<dbReference type="EMBL" id="OOIP01000021">
    <property type="protein sequence ID" value="SPO40579.1"/>
    <property type="molecule type" value="Genomic_DNA"/>
</dbReference>
<evidence type="ECO:0000256" key="5">
    <source>
        <dbReference type="ARBA" id="ARBA00023163"/>
    </source>
</evidence>
<gene>
    <name evidence="8" type="ORF">PSFLO_06061</name>
</gene>
<feature type="compositionally biased region" description="Low complexity" evidence="7">
    <location>
        <begin position="36"/>
        <end position="45"/>
    </location>
</feature>
<feature type="compositionally biased region" description="Low complexity" evidence="7">
    <location>
        <begin position="597"/>
        <end position="615"/>
    </location>
</feature>
<evidence type="ECO:0000256" key="6">
    <source>
        <dbReference type="ARBA" id="ARBA00023242"/>
    </source>
</evidence>
<feature type="compositionally biased region" description="Acidic residues" evidence="7">
    <location>
        <begin position="455"/>
        <end position="482"/>
    </location>
</feature>
<dbReference type="OrthoDB" id="76676at2759"/>
<evidence type="ECO:0000313" key="8">
    <source>
        <dbReference type="EMBL" id="SPO40579.1"/>
    </source>
</evidence>
<proteinExistence type="inferred from homology"/>
<dbReference type="Proteomes" id="UP000323386">
    <property type="component" value="Unassembled WGS sequence"/>
</dbReference>
<feature type="region of interest" description="Disordered" evidence="7">
    <location>
        <begin position="214"/>
        <end position="306"/>
    </location>
</feature>
<evidence type="ECO:0000313" key="9">
    <source>
        <dbReference type="Proteomes" id="UP000323386"/>
    </source>
</evidence>